<organism evidence="18 19">
    <name type="scientific">Candidatus Acidifodinimicrobium mancum</name>
    <dbReference type="NCBI Taxonomy" id="2898728"/>
    <lineage>
        <taxon>Archaea</taxon>
        <taxon>Candidatus Parvarchaeota</taxon>
        <taxon>Candidatus Acidifodinimicrobiaceae</taxon>
        <taxon>Candidatus Acidifodinimicrobium</taxon>
    </lineage>
</organism>
<keyword evidence="5 14" id="KW-0235">DNA replication</keyword>
<dbReference type="Pfam" id="PF24846">
    <property type="entry name" value="PolC_DP2_cat"/>
    <property type="match status" value="1"/>
</dbReference>
<evidence type="ECO:0000256" key="9">
    <source>
        <dbReference type="ARBA" id="ARBA00022932"/>
    </source>
</evidence>
<dbReference type="GO" id="GO:0008310">
    <property type="term" value="F:single-stranded DNA 3'-5' DNA exonuclease activity"/>
    <property type="evidence" value="ECO:0007669"/>
    <property type="project" value="UniProtKB-EC"/>
</dbReference>
<evidence type="ECO:0000313" key="19">
    <source>
        <dbReference type="Proteomes" id="UP000718571"/>
    </source>
</evidence>
<dbReference type="Proteomes" id="UP000718571">
    <property type="component" value="Unassembled WGS sequence"/>
</dbReference>
<evidence type="ECO:0000256" key="6">
    <source>
        <dbReference type="ARBA" id="ARBA00022722"/>
    </source>
</evidence>
<evidence type="ECO:0000313" key="18">
    <source>
        <dbReference type="EMBL" id="MBE5728521.1"/>
    </source>
</evidence>
<dbReference type="GO" id="GO:0006308">
    <property type="term" value="P:DNA catabolic process"/>
    <property type="evidence" value="ECO:0007669"/>
    <property type="project" value="UniProtKB-UniRule"/>
</dbReference>
<evidence type="ECO:0000256" key="10">
    <source>
        <dbReference type="ARBA" id="ARBA00023125"/>
    </source>
</evidence>
<evidence type="ECO:0000256" key="12">
    <source>
        <dbReference type="ARBA" id="ARBA00025068"/>
    </source>
</evidence>
<dbReference type="InterPro" id="IPR056172">
    <property type="entry name" value="PolC_DP2_cat_dom"/>
</dbReference>
<evidence type="ECO:0000256" key="8">
    <source>
        <dbReference type="ARBA" id="ARBA00022839"/>
    </source>
</evidence>
<evidence type="ECO:0000259" key="17">
    <source>
        <dbReference type="Pfam" id="PF24846"/>
    </source>
</evidence>
<evidence type="ECO:0000256" key="5">
    <source>
        <dbReference type="ARBA" id="ARBA00022705"/>
    </source>
</evidence>
<dbReference type="GO" id="GO:0006261">
    <property type="term" value="P:DNA-templated DNA replication"/>
    <property type="evidence" value="ECO:0007669"/>
    <property type="project" value="UniProtKB-UniRule"/>
</dbReference>
<keyword evidence="4 14" id="KW-0548">Nucleotidyltransferase</keyword>
<sequence>MGTDRYVDSISREVSHEYNIAQNFASSLIPLAKDTASKVEGLISVIIPGMLNSGLAKFIRENEVKYGPNDWHVALNAAIAAADSKFVSFKDRKDAIEVGIRVGLAYMTLGIVSAPLEGFIRAELKKRQDGGEFISCFFGGPIRGAGGTAAASVIVIADALRAHFNIGKYDPTEEEVGRVKIESSDYDEYEARLQYLPTANELDLIWRNIPIEVEGDPTTDREISAYKSIPRIKTNRIRGGAMLVLCEGFASKSQKVNKVMKSLGEEYKISDDFAFLDKYIALKEKEHTEENSSNNSMKVLPNYRYLEELAAGRPVFSYPLTRGGFRLRYGRARTSGLAACALNPVTCRVLSDFVATGSQMRVELPGKACAVTPNSMIEGPIVRLKSGTVVKINTQEQLEKLNEEIDSILYLGDILFNFGDFLEQNHLLMPSPFVEEWWSEIVESKKATTGAASLKSFEDHLEFSKKHHIPLHPMYVDFWSQISKDELRELVKYVYSEGKVELQMRISGSPSQSLSFPLEESVKKILEKLGVLHRVIESKILIDDADSFIFLTGLNRLTIDEAFSIIDGSDSALSALSRISGVEIKDTAGTFIGARLGRPEKAKMREMETNPNVIFPVGESGGRDRNIVTAYNNGEITAEFGTFFCSKCNRETIYSTCEICGSKTESLRTCRVCGQKTKDLFHHGKETRGKTMRRLDIKSYLDAAYSRFGITERVDVIKGVKGVFNSSGYIEPLEKGILRATYGLNVNKDGTIRFDAIELPITHFKPKEIGVSIEKLRSLGYLEDVYGEDLVSEEQIVQLFPQDIILPTYGENDENAADVFIRVANFIDDLLEKYFKVERFYNVKSRDDLVGHLLVGLAPHTSAGIVGRIIGFSKTQGLFASPFFHAAMRRNCDGDEAALLLLMDALLNFDRRLLPDTRGAKYMDSPLVISDVLDLNSIDSEAYNMDIVDKYPLEFYEATIRYEKPSNVKIKTVKNILNSEDKKILFTKDTDDINAGVNVSAYKVLDTMSSKVDSQMQLEEKIMAVDASDMARIIIEKHFIKDIKGNLRRFGTQEFRCVKCNQTYTRPPLSGRCTKCGGNLVLTSSEGNIRKYLYLSLKLAEKYNVPSMVKQQLQILKSEIDSIFGESKSKQMTLSAL</sequence>
<dbReference type="HAMAP" id="MF_00324">
    <property type="entry name" value="DNApol_II_L_arch"/>
    <property type="match status" value="1"/>
</dbReference>
<dbReference type="GO" id="GO:0003887">
    <property type="term" value="F:DNA-directed DNA polymerase activity"/>
    <property type="evidence" value="ECO:0007669"/>
    <property type="project" value="UniProtKB-UniRule"/>
</dbReference>
<evidence type="ECO:0000256" key="11">
    <source>
        <dbReference type="ARBA" id="ARBA00023268"/>
    </source>
</evidence>
<keyword evidence="11 14" id="KW-0511">Multifunctional enzyme</keyword>
<accession>A0A8T3US64</accession>
<dbReference type="EC" id="3.1.11.1" evidence="14"/>
<evidence type="ECO:0000256" key="4">
    <source>
        <dbReference type="ARBA" id="ARBA00022695"/>
    </source>
</evidence>
<comment type="similarity">
    <text evidence="1 14">Belongs to the archaeal DNA polymerase II family.</text>
</comment>
<evidence type="ECO:0000256" key="3">
    <source>
        <dbReference type="ARBA" id="ARBA00022679"/>
    </source>
</evidence>
<comment type="subunit">
    <text evidence="2 14">Heterodimer of a large subunit and a small subunit.</text>
</comment>
<keyword evidence="3 14" id="KW-0808">Transferase</keyword>
<reference evidence="18 19" key="1">
    <citation type="submission" date="2020-09" db="EMBL/GenBank/DDBJ databases">
        <title>Genomic characterization of a novel Parvarchaeota family in acid mine drainage sediments.</title>
        <authorList>
            <person name="Luo Z.-H."/>
        </authorList>
    </citation>
    <scope>NUCLEOTIDE SEQUENCE [LARGE SCALE GENOMIC DNA]</scope>
    <source>
        <strain evidence="18">MAS1_bins.189</strain>
    </source>
</reference>
<dbReference type="AlphaFoldDB" id="A0A8T3US64"/>
<dbReference type="PIRSF" id="PIRSF016275">
    <property type="entry name" value="PolC_DP2"/>
    <property type="match status" value="1"/>
</dbReference>
<dbReference type="NCBIfam" id="TIGR00354">
    <property type="entry name" value="polC"/>
    <property type="match status" value="1"/>
</dbReference>
<dbReference type="GO" id="GO:0003677">
    <property type="term" value="F:DNA binding"/>
    <property type="evidence" value="ECO:0007669"/>
    <property type="project" value="UniProtKB-UniRule"/>
</dbReference>
<evidence type="ECO:0000256" key="2">
    <source>
        <dbReference type="ARBA" id="ARBA00011315"/>
    </source>
</evidence>
<evidence type="ECO:0000259" key="16">
    <source>
        <dbReference type="Pfam" id="PF24844"/>
    </source>
</evidence>
<gene>
    <name evidence="14" type="primary">polC</name>
    <name evidence="18" type="ORF">IHE51_01540</name>
</gene>
<keyword evidence="7 14" id="KW-0378">Hydrolase</keyword>
<feature type="domain" description="DNA polymerase II large subunit DP2 N-terminal" evidence="15">
    <location>
        <begin position="6"/>
        <end position="279"/>
    </location>
</feature>
<dbReference type="InterPro" id="IPR016033">
    <property type="entry name" value="PolC_DP2_N"/>
</dbReference>
<dbReference type="PANTHER" id="PTHR42210">
    <property type="entry name" value="DNA POLYMERASE II LARGE SUBUNIT"/>
    <property type="match status" value="1"/>
</dbReference>
<keyword evidence="9 14" id="KW-0239">DNA-directed DNA polymerase</keyword>
<evidence type="ECO:0000256" key="13">
    <source>
        <dbReference type="ARBA" id="ARBA00049244"/>
    </source>
</evidence>
<dbReference type="Pfam" id="PF24844">
    <property type="entry name" value="PolC_DP2_central"/>
    <property type="match status" value="1"/>
</dbReference>
<protein>
    <recommendedName>
        <fullName evidence="14">DNA polymerase II large subunit</fullName>
        <shortName evidence="14">Pol II</shortName>
        <ecNumber evidence="14">2.7.7.7</ecNumber>
    </recommendedName>
    <alternativeName>
        <fullName evidence="14">Exodeoxyribonuclease large subunit</fullName>
        <ecNumber evidence="14">3.1.11.1</ecNumber>
    </alternativeName>
</protein>
<feature type="domain" description="DNA polymerase II large subunit DP2 catalytic" evidence="17">
    <location>
        <begin position="714"/>
        <end position="1011"/>
    </location>
</feature>
<evidence type="ECO:0000256" key="7">
    <source>
        <dbReference type="ARBA" id="ARBA00022801"/>
    </source>
</evidence>
<dbReference type="PANTHER" id="PTHR42210:SF1">
    <property type="entry name" value="DNA POLYMERASE II LARGE SUBUNIT"/>
    <property type="match status" value="1"/>
</dbReference>
<feature type="domain" description="DNA polymerase II large subunit DP2 central" evidence="16">
    <location>
        <begin position="294"/>
        <end position="678"/>
    </location>
</feature>
<dbReference type="EMBL" id="JADFAR010000019">
    <property type="protein sequence ID" value="MBE5728521.1"/>
    <property type="molecule type" value="Genomic_DNA"/>
</dbReference>
<proteinExistence type="inferred from homology"/>
<keyword evidence="6 14" id="KW-0540">Nuclease</keyword>
<dbReference type="EC" id="2.7.7.7" evidence="14"/>
<dbReference type="InterPro" id="IPR004475">
    <property type="entry name" value="PolC_DP2"/>
</dbReference>
<comment type="function">
    <text evidence="12 14">Possesses two activities: a DNA synthesis (polymerase) and an exonucleolytic activity that degrades single-stranded DNA in the 3'- to 5'-direction. Has a template-primer preference which is characteristic of a replicative DNA polymerase.</text>
</comment>
<evidence type="ECO:0000259" key="15">
    <source>
        <dbReference type="Pfam" id="PF03833"/>
    </source>
</evidence>
<dbReference type="NCBIfam" id="NF003103">
    <property type="entry name" value="PRK04023.1"/>
    <property type="match status" value="1"/>
</dbReference>
<name>A0A8T3US64_9ARCH</name>
<comment type="catalytic activity">
    <reaction evidence="14">
        <text>Exonucleolytic cleavage in the 3'- to 5'-direction to yield nucleoside 5'-phosphates.</text>
        <dbReference type="EC" id="3.1.11.1"/>
    </reaction>
</comment>
<evidence type="ECO:0000256" key="1">
    <source>
        <dbReference type="ARBA" id="ARBA00011053"/>
    </source>
</evidence>
<evidence type="ECO:0000256" key="14">
    <source>
        <dbReference type="HAMAP-Rule" id="MF_00324"/>
    </source>
</evidence>
<comment type="caution">
    <text evidence="18">The sequence shown here is derived from an EMBL/GenBank/DDBJ whole genome shotgun (WGS) entry which is preliminary data.</text>
</comment>
<comment type="catalytic activity">
    <reaction evidence="13 14">
        <text>DNA(n) + a 2'-deoxyribonucleoside 5'-triphosphate = DNA(n+1) + diphosphate</text>
        <dbReference type="Rhea" id="RHEA:22508"/>
        <dbReference type="Rhea" id="RHEA-COMP:17339"/>
        <dbReference type="Rhea" id="RHEA-COMP:17340"/>
        <dbReference type="ChEBI" id="CHEBI:33019"/>
        <dbReference type="ChEBI" id="CHEBI:61560"/>
        <dbReference type="ChEBI" id="CHEBI:173112"/>
        <dbReference type="EC" id="2.7.7.7"/>
    </reaction>
</comment>
<keyword evidence="10 14" id="KW-0238">DNA-binding</keyword>
<keyword evidence="8 14" id="KW-0269">Exonuclease</keyword>
<dbReference type="InterPro" id="IPR056171">
    <property type="entry name" value="PolC_DP2_central_dom"/>
</dbReference>
<dbReference type="Pfam" id="PF03833">
    <property type="entry name" value="PolC_DP2_N"/>
    <property type="match status" value="1"/>
</dbReference>